<accession>A0AAV2KQ64</accession>
<organism evidence="1 2">
    <name type="scientific">Knipowitschia caucasica</name>
    <name type="common">Caucasian dwarf goby</name>
    <name type="synonym">Pomatoschistus caucasicus</name>
    <dbReference type="NCBI Taxonomy" id="637954"/>
    <lineage>
        <taxon>Eukaryota</taxon>
        <taxon>Metazoa</taxon>
        <taxon>Chordata</taxon>
        <taxon>Craniata</taxon>
        <taxon>Vertebrata</taxon>
        <taxon>Euteleostomi</taxon>
        <taxon>Actinopterygii</taxon>
        <taxon>Neopterygii</taxon>
        <taxon>Teleostei</taxon>
        <taxon>Neoteleostei</taxon>
        <taxon>Acanthomorphata</taxon>
        <taxon>Gobiaria</taxon>
        <taxon>Gobiiformes</taxon>
        <taxon>Gobioidei</taxon>
        <taxon>Gobiidae</taxon>
        <taxon>Gobiinae</taxon>
        <taxon>Knipowitschia</taxon>
    </lineage>
</organism>
<evidence type="ECO:0008006" key="3">
    <source>
        <dbReference type="Google" id="ProtNLM"/>
    </source>
</evidence>
<name>A0AAV2KQ64_KNICA</name>
<dbReference type="Proteomes" id="UP001497482">
    <property type="component" value="Chromosome 19"/>
</dbReference>
<keyword evidence="2" id="KW-1185">Reference proteome</keyword>
<gene>
    <name evidence="1" type="ORF">KC01_LOCUS20540</name>
</gene>
<protein>
    <recommendedName>
        <fullName evidence="3">Secreted protein</fullName>
    </recommendedName>
</protein>
<sequence>MLLYFVNARLVHGHSHHCARPPPLCLRSCARSLRPRAFTSDATMPHIRHNNVPQRDSSVLRFASCARVCPSHGMPLRYVDVRFVYATPGVQARNTGLRTT</sequence>
<dbReference type="EMBL" id="OZ035841">
    <property type="protein sequence ID" value="CAL1591130.1"/>
    <property type="molecule type" value="Genomic_DNA"/>
</dbReference>
<reference evidence="1 2" key="1">
    <citation type="submission" date="2024-04" db="EMBL/GenBank/DDBJ databases">
        <authorList>
            <person name="Waldvogel A.-M."/>
            <person name="Schoenle A."/>
        </authorList>
    </citation>
    <scope>NUCLEOTIDE SEQUENCE [LARGE SCALE GENOMIC DNA]</scope>
</reference>
<proteinExistence type="predicted"/>
<evidence type="ECO:0000313" key="2">
    <source>
        <dbReference type="Proteomes" id="UP001497482"/>
    </source>
</evidence>
<dbReference type="AlphaFoldDB" id="A0AAV2KQ64"/>
<evidence type="ECO:0000313" key="1">
    <source>
        <dbReference type="EMBL" id="CAL1591130.1"/>
    </source>
</evidence>